<evidence type="ECO:0000313" key="2">
    <source>
        <dbReference type="Proteomes" id="UP001205185"/>
    </source>
</evidence>
<comment type="caution">
    <text evidence="1">The sequence shown here is derived from an EMBL/GenBank/DDBJ whole genome shotgun (WGS) entry which is preliminary data.</text>
</comment>
<gene>
    <name evidence="1" type="ORF">LV75_006410</name>
</gene>
<proteinExistence type="predicted"/>
<dbReference type="EMBL" id="JAMTCO010000019">
    <property type="protein sequence ID" value="MCP2273878.1"/>
    <property type="molecule type" value="Genomic_DNA"/>
</dbReference>
<keyword evidence="2" id="KW-1185">Reference proteome</keyword>
<evidence type="ECO:0000313" key="1">
    <source>
        <dbReference type="EMBL" id="MCP2273878.1"/>
    </source>
</evidence>
<dbReference type="Proteomes" id="UP001205185">
    <property type="component" value="Unassembled WGS sequence"/>
</dbReference>
<sequence length="238" mass="26685">MSGVDAPPVERLPLGPERWLVDLPPPDRSREGCPLSAVLPPGYARYLRLFSPFRPWDTEPTETSVRQTWRHFAAQAGAIYHAELDWYTLRPVVHPDERPPGWEVEDGRLDPLVRAPLCAHLARHSPEPVFLYFGLAAEVLGSEPLLYRARVDAIEAVLKAASQVTGIPIAGPEYIWPQDRAWIVETDYDLTSSYLACDTTLATELLADDNLELLPVTLDSRIDNACDRLNPRPKKSES</sequence>
<protein>
    <submittedName>
        <fullName evidence="1">Uncharacterized protein</fullName>
    </submittedName>
</protein>
<reference evidence="1 2" key="1">
    <citation type="submission" date="2022-06" db="EMBL/GenBank/DDBJ databases">
        <title>Genomic Encyclopedia of Archaeal and Bacterial Type Strains, Phase II (KMG-II): from individual species to whole genera.</title>
        <authorList>
            <person name="Goeker M."/>
        </authorList>
    </citation>
    <scope>NUCLEOTIDE SEQUENCE [LARGE SCALE GENOMIC DNA]</scope>
    <source>
        <strain evidence="1 2">DSM 44255</strain>
    </source>
</reference>
<name>A0ABT1IMJ3_9PSEU</name>
<organism evidence="1 2">
    <name type="scientific">Actinokineospora diospyrosa</name>
    <dbReference type="NCBI Taxonomy" id="103728"/>
    <lineage>
        <taxon>Bacteria</taxon>
        <taxon>Bacillati</taxon>
        <taxon>Actinomycetota</taxon>
        <taxon>Actinomycetes</taxon>
        <taxon>Pseudonocardiales</taxon>
        <taxon>Pseudonocardiaceae</taxon>
        <taxon>Actinokineospora</taxon>
    </lineage>
</organism>
<accession>A0ABT1IMJ3</accession>